<comment type="caution">
    <text evidence="1">The sequence shown here is derived from an EMBL/GenBank/DDBJ whole genome shotgun (WGS) entry which is preliminary data.</text>
</comment>
<name>A0A0P9RB86_9PSED</name>
<evidence type="ECO:0000313" key="1">
    <source>
        <dbReference type="EMBL" id="KPX44781.1"/>
    </source>
</evidence>
<dbReference type="Proteomes" id="UP000050557">
    <property type="component" value="Unassembled WGS sequence"/>
</dbReference>
<evidence type="ECO:0000313" key="2">
    <source>
        <dbReference type="Proteomes" id="UP000050557"/>
    </source>
</evidence>
<organism evidence="1 2">
    <name type="scientific">Pseudomonas syringae pv. helianthi</name>
    <dbReference type="NCBI Taxonomy" id="251654"/>
    <lineage>
        <taxon>Bacteria</taxon>
        <taxon>Pseudomonadati</taxon>
        <taxon>Pseudomonadota</taxon>
        <taxon>Gammaproteobacteria</taxon>
        <taxon>Pseudomonadales</taxon>
        <taxon>Pseudomonadaceae</taxon>
        <taxon>Pseudomonas</taxon>
    </lineage>
</organism>
<reference evidence="1 2" key="1">
    <citation type="submission" date="2015-09" db="EMBL/GenBank/DDBJ databases">
        <title>Genome announcement of multiple Pseudomonas syringae strains.</title>
        <authorList>
            <person name="Thakur S."/>
            <person name="Wang P.W."/>
            <person name="Gong Y."/>
            <person name="Weir B.S."/>
            <person name="Guttman D.S."/>
        </authorList>
    </citation>
    <scope>NUCLEOTIDE SEQUENCE [LARGE SCALE GENOMIC DNA]</scope>
    <source>
        <strain evidence="1 2">ICMP4531</strain>
    </source>
</reference>
<accession>A0A0P9RB86</accession>
<proteinExistence type="predicted"/>
<protein>
    <submittedName>
        <fullName evidence="1">Uncharacterized protein</fullName>
    </submittedName>
</protein>
<dbReference type="AlphaFoldDB" id="A0A0P9RB86"/>
<sequence>MTGDPSLNQGASAGMCDGRKVIMLDQAVQLQRGTAYW</sequence>
<dbReference type="PATRIC" id="fig|251654.3.peg.5109"/>
<dbReference type="EMBL" id="LJQM01000140">
    <property type="protein sequence ID" value="KPX44781.1"/>
    <property type="molecule type" value="Genomic_DNA"/>
</dbReference>
<gene>
    <name evidence="1" type="ORF">ALO68_03837</name>
</gene>